<evidence type="ECO:0000256" key="3">
    <source>
        <dbReference type="ARBA" id="ARBA00022825"/>
    </source>
</evidence>
<dbReference type="InterPro" id="IPR015500">
    <property type="entry name" value="Peptidase_S8_subtilisin-rel"/>
</dbReference>
<feature type="region of interest" description="Disordered" evidence="4">
    <location>
        <begin position="95"/>
        <end position="158"/>
    </location>
</feature>
<dbReference type="OrthoDB" id="5093543at2759"/>
<dbReference type="Gene3D" id="3.40.50.200">
    <property type="entry name" value="Peptidase S8/S53 domain"/>
    <property type="match status" value="1"/>
</dbReference>
<gene>
    <name evidence="6" type="ORF">TRIREDRAFT_105383</name>
</gene>
<reference evidence="6 7" key="1">
    <citation type="journal article" date="2008" name="Nat. Biotechnol.">
        <title>Genome sequencing and analysis of the biomass-degrading fungus Trichoderma reesei (syn. Hypocrea jecorina).</title>
        <authorList>
            <person name="Martinez D."/>
            <person name="Berka R.M."/>
            <person name="Henrissat B."/>
            <person name="Saloheimo M."/>
            <person name="Arvas M."/>
            <person name="Baker S.E."/>
            <person name="Chapman J."/>
            <person name="Chertkov O."/>
            <person name="Coutinho P.M."/>
            <person name="Cullen D."/>
            <person name="Danchin E.G."/>
            <person name="Grigoriev I.V."/>
            <person name="Harris P."/>
            <person name="Jackson M."/>
            <person name="Kubicek C.P."/>
            <person name="Han C.S."/>
            <person name="Ho I."/>
            <person name="Larrondo L.F."/>
            <person name="de Leon A.L."/>
            <person name="Magnuson J.K."/>
            <person name="Merino S."/>
            <person name="Misra M."/>
            <person name="Nelson B."/>
            <person name="Putnam N."/>
            <person name="Robbertse B."/>
            <person name="Salamov A.A."/>
            <person name="Schmoll M."/>
            <person name="Terry A."/>
            <person name="Thayer N."/>
            <person name="Westerholm-Parvinen A."/>
            <person name="Schoch C.L."/>
            <person name="Yao J."/>
            <person name="Barabote R."/>
            <person name="Nelson M.A."/>
            <person name="Detter C."/>
            <person name="Bruce D."/>
            <person name="Kuske C.R."/>
            <person name="Xie G."/>
            <person name="Richardson P."/>
            <person name="Rokhsar D.S."/>
            <person name="Lucas S.M."/>
            <person name="Rubin E.M."/>
            <person name="Dunn-Coleman N."/>
            <person name="Ward M."/>
            <person name="Brettin T.S."/>
        </authorList>
    </citation>
    <scope>NUCLEOTIDE SEQUENCE [LARGE SCALE GENOMIC DNA]</scope>
    <source>
        <strain evidence="6 7">QM6a</strain>
    </source>
</reference>
<dbReference type="AlphaFoldDB" id="G0RE93"/>
<dbReference type="GO" id="GO:0004252">
    <property type="term" value="F:serine-type endopeptidase activity"/>
    <property type="evidence" value="ECO:0007669"/>
    <property type="project" value="InterPro"/>
</dbReference>
<feature type="region of interest" description="Disordered" evidence="4">
    <location>
        <begin position="386"/>
        <end position="449"/>
    </location>
</feature>
<evidence type="ECO:0000313" key="7">
    <source>
        <dbReference type="Proteomes" id="UP000008984"/>
    </source>
</evidence>
<dbReference type="eggNOG" id="ENOG502S098">
    <property type="taxonomic scope" value="Eukaryota"/>
</dbReference>
<dbReference type="VEuPathDB" id="FungiDB:TRIREDRAFT_105383"/>
<dbReference type="Proteomes" id="UP000008984">
    <property type="component" value="Unassembled WGS sequence"/>
</dbReference>
<evidence type="ECO:0000313" key="6">
    <source>
        <dbReference type="EMBL" id="EGR50350.1"/>
    </source>
</evidence>
<feature type="compositionally biased region" description="Polar residues" evidence="4">
    <location>
        <begin position="8"/>
        <end position="17"/>
    </location>
</feature>
<dbReference type="RefSeq" id="XP_006963842.1">
    <property type="nucleotide sequence ID" value="XM_006963780.1"/>
</dbReference>
<accession>G0RE93</accession>
<feature type="compositionally biased region" description="Basic and acidic residues" evidence="4">
    <location>
        <begin position="515"/>
        <end position="524"/>
    </location>
</feature>
<evidence type="ECO:0000256" key="1">
    <source>
        <dbReference type="ARBA" id="ARBA00022670"/>
    </source>
</evidence>
<dbReference type="SUPFAM" id="SSF52743">
    <property type="entry name" value="Subtilisin-like"/>
    <property type="match status" value="1"/>
</dbReference>
<keyword evidence="1" id="KW-0645">Protease</keyword>
<organism evidence="7">
    <name type="scientific">Hypocrea jecorina (strain QM6a)</name>
    <name type="common">Trichoderma reesei</name>
    <dbReference type="NCBI Taxonomy" id="431241"/>
    <lineage>
        <taxon>Eukaryota</taxon>
        <taxon>Fungi</taxon>
        <taxon>Dikarya</taxon>
        <taxon>Ascomycota</taxon>
        <taxon>Pezizomycotina</taxon>
        <taxon>Sordariomycetes</taxon>
        <taxon>Hypocreomycetidae</taxon>
        <taxon>Hypocreales</taxon>
        <taxon>Hypocreaceae</taxon>
        <taxon>Trichoderma</taxon>
    </lineage>
</organism>
<dbReference type="HOGENOM" id="CLU_006016_0_1_1"/>
<evidence type="ECO:0000256" key="2">
    <source>
        <dbReference type="ARBA" id="ARBA00022801"/>
    </source>
</evidence>
<dbReference type="GeneID" id="18481024"/>
<evidence type="ECO:0000259" key="5">
    <source>
        <dbReference type="Pfam" id="PF00082"/>
    </source>
</evidence>
<dbReference type="Pfam" id="PF00082">
    <property type="entry name" value="Peptidase_S8"/>
    <property type="match status" value="1"/>
</dbReference>
<feature type="region of interest" description="Disordered" evidence="4">
    <location>
        <begin position="481"/>
        <end position="524"/>
    </location>
</feature>
<proteinExistence type="predicted"/>
<keyword evidence="2" id="KW-0378">Hydrolase</keyword>
<dbReference type="EMBL" id="GL985060">
    <property type="protein sequence ID" value="EGR50350.1"/>
    <property type="molecule type" value="Genomic_DNA"/>
</dbReference>
<name>G0RE93_HYPJQ</name>
<dbReference type="PRINTS" id="PR00723">
    <property type="entry name" value="SUBTILISIN"/>
</dbReference>
<dbReference type="InterPro" id="IPR000209">
    <property type="entry name" value="Peptidase_S8/S53_dom"/>
</dbReference>
<evidence type="ECO:0000256" key="4">
    <source>
        <dbReference type="SAM" id="MobiDB-lite"/>
    </source>
</evidence>
<feature type="region of interest" description="Disordered" evidence="4">
    <location>
        <begin position="1"/>
        <end position="23"/>
    </location>
</feature>
<feature type="compositionally biased region" description="Basic residues" evidence="4">
    <location>
        <begin position="497"/>
        <end position="508"/>
    </location>
</feature>
<protein>
    <submittedName>
        <fullName evidence="6">Predicted protein</fullName>
    </submittedName>
</protein>
<feature type="region of interest" description="Disordered" evidence="4">
    <location>
        <begin position="772"/>
        <end position="795"/>
    </location>
</feature>
<dbReference type="GO" id="GO:0006508">
    <property type="term" value="P:proteolysis"/>
    <property type="evidence" value="ECO:0007669"/>
    <property type="project" value="UniProtKB-KW"/>
</dbReference>
<feature type="compositionally biased region" description="Acidic residues" evidence="4">
    <location>
        <begin position="98"/>
        <end position="147"/>
    </location>
</feature>
<feature type="compositionally biased region" description="Basic and acidic residues" evidence="4">
    <location>
        <begin position="148"/>
        <end position="158"/>
    </location>
</feature>
<dbReference type="KEGG" id="tre:TRIREDRAFT_105383"/>
<feature type="domain" description="Peptidase S8/S53" evidence="5">
    <location>
        <begin position="834"/>
        <end position="1080"/>
    </location>
</feature>
<feature type="compositionally biased region" description="Basic and acidic residues" evidence="4">
    <location>
        <begin position="424"/>
        <end position="446"/>
    </location>
</feature>
<dbReference type="InterPro" id="IPR036852">
    <property type="entry name" value="Peptidase_S8/S53_dom_sf"/>
</dbReference>
<keyword evidence="3" id="KW-0720">Serine protease</keyword>
<sequence>MPDPGSIHQRQGTSSFSVPPPSHFRCGAGVQLSNCIQTPLLEASTYSVNASDASQGAVRSLVKHLCSAAMETANPQSDSNQASYSTATQPEGHLADMSEWDDHDDPEDPDYEDSGDGEDYDEYDEDSDDTDGDYDEEGEYEEEEDDTMEGHASLERDRELIKREERKKAEELAKWKELMLGDVETEIRQAAKGEKQLDEAQFLAKYGDVLDHIMQESASKKNVLHMLAIHPFEVPNQFPRWIIDHIHRNATDIQGMARNSLSKLLADKAHTTPSLALATAIRWKNEPFIHTILAIEREQGDDSLTDSLRNNLRETVDAGDQGPCNCIHWRGFTPLHLAVEYPKCLERLEVIKALLKYGEKALDQRCKEEMSAYRYYRKTMAIYRGEDSGKSSGLSKTEEPLGRAQGDSKQPKEKQGVPKAKRKDGREKNEPTDAKKSFIDVKEKSQDQMQAELAAGPVLRSPVEGGEVIKSLQRTLTRQLQEAPIASKAHVTEIKKKSSGKKAGRSKKSTALSKMSKDKEREKQIEDEIEDELKLQYLRSTFKLEPDRHVASAHGFLYAQGEGGPQAVDQHAFTKFYSNENFDHILHNVAVSRIIFKHPKNKDAGRTDMEVIFKLLKEKGVRHIVKVIVFDSEAPPHSDESIERCFSGFKSIELLDWRKIDLCPDTICKACPNVVELHLWWSGNNAILVAWSAPGGLATLPRLKEIHLHQTQRIESVERDKKNLQSFKDRLHNDRIAQRPKCFQPEERLRLASSGQRLPVTVLDMWPDITVNDSDTSNAAQPGRSPAAHSPQLNQTIARRRRRHEWLDIMDKFAAGIDLIDMERTLSPDVFAEEVRVALIDDGVEITNRNLTNRIYNGWTCDTGYEGNGLQGIPRPYTSSETQHGTFMASTICRICPRAKIFVFRLDVVSTPGERAHFTAKSAADALELAIDPSRKFDIISMSWTIAKNPANAKDMDRLDKALKQATAQNRILLFCACPDSGEMTKAQAETFYPFGCDGGIGLFKMAAATVDGIRVSMAGSRFDYSLPGHEVEDTGQPAGASAREMLQKNPYASEVEHSGLKTGSSIATALGAGLAALIIYCVRLSAAYAHRINPSAGTSANSDINTGVLGRNALELIKQPAQMRRVFDRMVSTGSSGDRYIEVWEFFGELADELEARGRQIEELKDIIDNEVQPGTAEADMAEAELRAKNESRMMKIMQWAQLSI</sequence>
<keyword evidence="7" id="KW-1185">Reference proteome</keyword>